<sequence>MSRSFLRRASEVRGGLYLTTGLALTTGAAAPLVGCQPAAPPPPPPAEQAVPITGVEVVVQQQEDGSFLIADEKVVEGAAGGATVIYTDGRVERIADPDAFAAKLPAEPPPQEQVRPQGGGFSLGNVLMFSLLMNAWSPARYGGVAYNPPPRAYANRTTFDRVNRQARPAVQSARARGTLATPQRTTAFRQAQAVRQTAPTRSRSGAFGRSGRGGRGFGG</sequence>
<dbReference type="EMBL" id="JAVRHT010000022">
    <property type="protein sequence ID" value="MDT0632140.1"/>
    <property type="molecule type" value="Genomic_DNA"/>
</dbReference>
<evidence type="ECO:0000313" key="2">
    <source>
        <dbReference type="EMBL" id="MDT0632140.1"/>
    </source>
</evidence>
<evidence type="ECO:0000256" key="1">
    <source>
        <dbReference type="SAM" id="MobiDB-lite"/>
    </source>
</evidence>
<evidence type="ECO:0000313" key="3">
    <source>
        <dbReference type="Proteomes" id="UP001267426"/>
    </source>
</evidence>
<comment type="caution">
    <text evidence="2">The sequence shown here is derived from an EMBL/GenBank/DDBJ whole genome shotgun (WGS) entry which is preliminary data.</text>
</comment>
<protein>
    <recommendedName>
        <fullName evidence="4">Lipoprotein</fullName>
    </recommendedName>
</protein>
<reference evidence="2 3" key="1">
    <citation type="submission" date="2023-09" db="EMBL/GenBank/DDBJ databases">
        <authorList>
            <person name="Rey-Velasco X."/>
        </authorList>
    </citation>
    <scope>NUCLEOTIDE SEQUENCE [LARGE SCALE GENOMIC DNA]</scope>
    <source>
        <strain evidence="2 3">F394</strain>
    </source>
</reference>
<dbReference type="RefSeq" id="WP_311663776.1">
    <property type="nucleotide sequence ID" value="NZ_JAVRHT010000022.1"/>
</dbReference>
<keyword evidence="3" id="KW-1185">Reference proteome</keyword>
<evidence type="ECO:0008006" key="4">
    <source>
        <dbReference type="Google" id="ProtNLM"/>
    </source>
</evidence>
<feature type="compositionally biased region" description="Polar residues" evidence="1">
    <location>
        <begin position="188"/>
        <end position="200"/>
    </location>
</feature>
<feature type="compositionally biased region" description="Gly residues" evidence="1">
    <location>
        <begin position="208"/>
        <end position="219"/>
    </location>
</feature>
<name>A0ABU3BS68_9BACT</name>
<gene>
    <name evidence="2" type="ORF">RM540_10330</name>
</gene>
<proteinExistence type="predicted"/>
<organism evidence="2 3">
    <name type="scientific">Rubrivirga litoralis</name>
    <dbReference type="NCBI Taxonomy" id="3075598"/>
    <lineage>
        <taxon>Bacteria</taxon>
        <taxon>Pseudomonadati</taxon>
        <taxon>Rhodothermota</taxon>
        <taxon>Rhodothermia</taxon>
        <taxon>Rhodothermales</taxon>
        <taxon>Rubricoccaceae</taxon>
        <taxon>Rubrivirga</taxon>
    </lineage>
</organism>
<dbReference type="Proteomes" id="UP001267426">
    <property type="component" value="Unassembled WGS sequence"/>
</dbReference>
<feature type="region of interest" description="Disordered" evidence="1">
    <location>
        <begin position="188"/>
        <end position="219"/>
    </location>
</feature>
<accession>A0ABU3BS68</accession>